<evidence type="ECO:0000313" key="3">
    <source>
        <dbReference type="EMBL" id="ANZ49543.1"/>
    </source>
</evidence>
<accession>A0A1B2IE60</accession>
<dbReference type="Pfam" id="PF07338">
    <property type="entry name" value="YdgH_BhsA-like"/>
    <property type="match status" value="1"/>
</dbReference>
<dbReference type="KEGG" id="vg:29062035"/>
<feature type="domain" description="YdgH/BhsA/McbA-like" evidence="2">
    <location>
        <begin position="14"/>
        <end position="66"/>
    </location>
</feature>
<proteinExistence type="predicted"/>
<dbReference type="InterPro" id="IPR010854">
    <property type="entry name" value="YdgH/BhsA/McbA-like_dom"/>
</dbReference>
<evidence type="ECO:0000256" key="1">
    <source>
        <dbReference type="ARBA" id="ARBA00022729"/>
    </source>
</evidence>
<dbReference type="InterPro" id="IPR025543">
    <property type="entry name" value="Dodecin-like"/>
</dbReference>
<dbReference type="Proteomes" id="UP000202923">
    <property type="component" value="Genome"/>
</dbReference>
<dbReference type="InterPro" id="IPR036275">
    <property type="entry name" value="YdgH-like_sf"/>
</dbReference>
<organism evidence="3 4">
    <name type="scientific">Erwinia phage vB_EamM_Kwan</name>
    <dbReference type="NCBI Taxonomy" id="1883374"/>
    <lineage>
        <taxon>Viruses</taxon>
        <taxon>Duplodnaviria</taxon>
        <taxon>Heunggongvirae</taxon>
        <taxon>Uroviricota</taxon>
        <taxon>Caudoviricetes</taxon>
        <taxon>Chimalliviridae</taxon>
        <taxon>Wellingtonvirus</taxon>
        <taxon>Wellingtonvirus wellington</taxon>
    </lineage>
</organism>
<dbReference type="GeneID" id="29062035"/>
<reference evidence="3 4" key="1">
    <citation type="submission" date="2016-06" db="EMBL/GenBank/DDBJ databases">
        <authorList>
            <person name="Kjaerup R.B."/>
            <person name="Dalgaard T.S."/>
            <person name="Juul-Madsen H.R."/>
        </authorList>
    </citation>
    <scope>NUCLEOTIDE SEQUENCE [LARGE SCALE GENOMIC DNA]</scope>
</reference>
<dbReference type="Gene3D" id="3.30.1660.10">
    <property type="entry name" value="Flavin-binding protein dodecin"/>
    <property type="match status" value="1"/>
</dbReference>
<gene>
    <name evidence="3" type="ORF">KWAN_191</name>
</gene>
<keyword evidence="1" id="KW-0732">Signal</keyword>
<name>A0A1B2IE60_9CAUD</name>
<evidence type="ECO:0000313" key="4">
    <source>
        <dbReference type="Proteomes" id="UP000202923"/>
    </source>
</evidence>
<dbReference type="EMBL" id="KX397369">
    <property type="protein sequence ID" value="ANZ49543.1"/>
    <property type="molecule type" value="Genomic_DNA"/>
</dbReference>
<protein>
    <submittedName>
        <fullName evidence="3">Putative multiple stress resistance protein BhsA</fullName>
    </submittedName>
</protein>
<sequence>MKEFQSSETIPAEYEEIGHVSVSGLSTLDEVTEALSRKAEEKGADAFKVISAGGNNKQHGSAIIYKHSDAVSE</sequence>
<dbReference type="SUPFAM" id="SSF159871">
    <property type="entry name" value="YdgH-like"/>
    <property type="match status" value="1"/>
</dbReference>
<dbReference type="RefSeq" id="YP_009278796.1">
    <property type="nucleotide sequence ID" value="NC_031010.1"/>
</dbReference>
<evidence type="ECO:0000259" key="2">
    <source>
        <dbReference type="Pfam" id="PF07338"/>
    </source>
</evidence>
<dbReference type="OrthoDB" id="27233at10239"/>